<keyword evidence="3" id="KW-1185">Reference proteome</keyword>
<evidence type="ECO:0000313" key="2">
    <source>
        <dbReference type="EMBL" id="KAL1139469.1"/>
    </source>
</evidence>
<dbReference type="EMBL" id="JBFDAA010000002">
    <property type="protein sequence ID" value="KAL1139469.1"/>
    <property type="molecule type" value="Genomic_DNA"/>
</dbReference>
<gene>
    <name evidence="2" type="ORF">AAG570_006453</name>
</gene>
<feature type="region of interest" description="Disordered" evidence="1">
    <location>
        <begin position="32"/>
        <end position="61"/>
    </location>
</feature>
<name>A0ABD0ZH95_9HEMI</name>
<evidence type="ECO:0000256" key="1">
    <source>
        <dbReference type="SAM" id="MobiDB-lite"/>
    </source>
</evidence>
<feature type="compositionally biased region" description="Gly residues" evidence="1">
    <location>
        <begin position="50"/>
        <end position="61"/>
    </location>
</feature>
<proteinExistence type="predicted"/>
<evidence type="ECO:0000313" key="3">
    <source>
        <dbReference type="Proteomes" id="UP001558652"/>
    </source>
</evidence>
<organism evidence="2 3">
    <name type="scientific">Ranatra chinensis</name>
    <dbReference type="NCBI Taxonomy" id="642074"/>
    <lineage>
        <taxon>Eukaryota</taxon>
        <taxon>Metazoa</taxon>
        <taxon>Ecdysozoa</taxon>
        <taxon>Arthropoda</taxon>
        <taxon>Hexapoda</taxon>
        <taxon>Insecta</taxon>
        <taxon>Pterygota</taxon>
        <taxon>Neoptera</taxon>
        <taxon>Paraneoptera</taxon>
        <taxon>Hemiptera</taxon>
        <taxon>Heteroptera</taxon>
        <taxon>Panheteroptera</taxon>
        <taxon>Nepomorpha</taxon>
        <taxon>Nepidae</taxon>
        <taxon>Ranatrinae</taxon>
        <taxon>Ranatra</taxon>
    </lineage>
</organism>
<reference evidence="2 3" key="1">
    <citation type="submission" date="2024-07" db="EMBL/GenBank/DDBJ databases">
        <title>Chromosome-level genome assembly of the water stick insect Ranatra chinensis (Heteroptera: Nepidae).</title>
        <authorList>
            <person name="Liu X."/>
        </authorList>
    </citation>
    <scope>NUCLEOTIDE SEQUENCE [LARGE SCALE GENOMIC DNA]</scope>
    <source>
        <strain evidence="2">Cailab_2021Rc</strain>
        <tissue evidence="2">Muscle</tissue>
    </source>
</reference>
<sequence length="118" mass="12474">MASKRRNIFYKNKKQETTEIEAFCPLITPVARSSRSGGRTSRPHRVVVAGDGGGGAVGKGNGGDDNGCGSIAVGGAGMFPVPLEDLVHEEGRLNPVEENCDLAGNWIVTCFSARLVTW</sequence>
<dbReference type="Proteomes" id="UP001558652">
    <property type="component" value="Unassembled WGS sequence"/>
</dbReference>
<dbReference type="AlphaFoldDB" id="A0ABD0ZH95"/>
<protein>
    <submittedName>
        <fullName evidence="2">Uncharacterized protein</fullName>
    </submittedName>
</protein>
<comment type="caution">
    <text evidence="2">The sequence shown here is derived from an EMBL/GenBank/DDBJ whole genome shotgun (WGS) entry which is preliminary data.</text>
</comment>
<accession>A0ABD0ZH95</accession>